<dbReference type="EMBL" id="UOEK01000493">
    <property type="protein sequence ID" value="VAW08785.1"/>
    <property type="molecule type" value="Genomic_DNA"/>
</dbReference>
<keyword evidence="6" id="KW-0862">Zinc</keyword>
<keyword evidence="7" id="KW-1133">Transmembrane helix</keyword>
<evidence type="ECO:0000256" key="7">
    <source>
        <dbReference type="ARBA" id="ARBA00022989"/>
    </source>
</evidence>
<dbReference type="PANTHER" id="PTHR42837:SF2">
    <property type="entry name" value="MEMBRANE METALLOPROTEASE ARASP2, CHLOROPLASTIC-RELATED"/>
    <property type="match status" value="1"/>
</dbReference>
<keyword evidence="4" id="KW-0812">Transmembrane</keyword>
<keyword evidence="9" id="KW-0472">Membrane</keyword>
<evidence type="ECO:0000256" key="4">
    <source>
        <dbReference type="ARBA" id="ARBA00022692"/>
    </source>
</evidence>
<dbReference type="AlphaFoldDB" id="A0A3B0SSE8"/>
<evidence type="ECO:0000259" key="10">
    <source>
        <dbReference type="Pfam" id="PF02163"/>
    </source>
</evidence>
<name>A0A3B0SSE8_9ZZZZ</name>
<comment type="subcellular location">
    <subcellularLocation>
        <location evidence="2">Membrane</location>
        <topology evidence="2">Multi-pass membrane protein</topology>
    </subcellularLocation>
</comment>
<evidence type="ECO:0000256" key="3">
    <source>
        <dbReference type="ARBA" id="ARBA00022670"/>
    </source>
</evidence>
<accession>A0A3B0SSE8</accession>
<evidence type="ECO:0000256" key="6">
    <source>
        <dbReference type="ARBA" id="ARBA00022833"/>
    </source>
</evidence>
<evidence type="ECO:0000256" key="9">
    <source>
        <dbReference type="ARBA" id="ARBA00023136"/>
    </source>
</evidence>
<sequence length="175" mass="18195">PIELTVTLAQRELDGTVTGFLGVAPGQITEKYSAFGAVRQGASFLVTTTGDAVIGLLGLIGAVPAMIGGIFSGNTVPVDDVRPISPIGLVQIAGQAEIAGAIGLLASVNVFVGVLNLFPMFPLDGGHFVVAIYEKIRGRSPDIRKLMPVAAVVLAFLVTLGLYGVYLDIFNPIQF</sequence>
<dbReference type="Pfam" id="PF02163">
    <property type="entry name" value="Peptidase_M50"/>
    <property type="match status" value="1"/>
</dbReference>
<evidence type="ECO:0000256" key="8">
    <source>
        <dbReference type="ARBA" id="ARBA00023049"/>
    </source>
</evidence>
<evidence type="ECO:0000256" key="5">
    <source>
        <dbReference type="ARBA" id="ARBA00022801"/>
    </source>
</evidence>
<dbReference type="PANTHER" id="PTHR42837">
    <property type="entry name" value="REGULATOR OF SIGMA-E PROTEASE RSEP"/>
    <property type="match status" value="1"/>
</dbReference>
<feature type="non-terminal residue" evidence="11">
    <location>
        <position position="1"/>
    </location>
</feature>
<keyword evidence="8" id="KW-0482">Metalloprotease</keyword>
<proteinExistence type="predicted"/>
<keyword evidence="3" id="KW-0645">Protease</keyword>
<feature type="domain" description="Peptidase M50" evidence="10">
    <location>
        <begin position="66"/>
        <end position="159"/>
    </location>
</feature>
<dbReference type="GO" id="GO:0006508">
    <property type="term" value="P:proteolysis"/>
    <property type="evidence" value="ECO:0007669"/>
    <property type="project" value="UniProtKB-KW"/>
</dbReference>
<evidence type="ECO:0000256" key="2">
    <source>
        <dbReference type="ARBA" id="ARBA00004141"/>
    </source>
</evidence>
<evidence type="ECO:0000313" key="11">
    <source>
        <dbReference type="EMBL" id="VAW08785.1"/>
    </source>
</evidence>
<dbReference type="InterPro" id="IPR004387">
    <property type="entry name" value="Pept_M50_Zn"/>
</dbReference>
<reference evidence="11" key="1">
    <citation type="submission" date="2018-06" db="EMBL/GenBank/DDBJ databases">
        <authorList>
            <person name="Zhirakovskaya E."/>
        </authorList>
    </citation>
    <scope>NUCLEOTIDE SEQUENCE</scope>
</reference>
<evidence type="ECO:0000256" key="1">
    <source>
        <dbReference type="ARBA" id="ARBA00001947"/>
    </source>
</evidence>
<dbReference type="CDD" id="cd05709">
    <property type="entry name" value="S2P-M50"/>
    <property type="match status" value="1"/>
</dbReference>
<protein>
    <recommendedName>
        <fullName evidence="10">Peptidase M50 domain-containing protein</fullName>
    </recommendedName>
</protein>
<dbReference type="InterPro" id="IPR008915">
    <property type="entry name" value="Peptidase_M50"/>
</dbReference>
<dbReference type="GO" id="GO:0016020">
    <property type="term" value="C:membrane"/>
    <property type="evidence" value="ECO:0007669"/>
    <property type="project" value="UniProtKB-SubCell"/>
</dbReference>
<comment type="cofactor">
    <cofactor evidence="1">
        <name>Zn(2+)</name>
        <dbReference type="ChEBI" id="CHEBI:29105"/>
    </cofactor>
</comment>
<keyword evidence="5" id="KW-0378">Hydrolase</keyword>
<dbReference type="GO" id="GO:0004222">
    <property type="term" value="F:metalloendopeptidase activity"/>
    <property type="evidence" value="ECO:0007669"/>
    <property type="project" value="InterPro"/>
</dbReference>
<organism evidence="11">
    <name type="scientific">hydrothermal vent metagenome</name>
    <dbReference type="NCBI Taxonomy" id="652676"/>
    <lineage>
        <taxon>unclassified sequences</taxon>
        <taxon>metagenomes</taxon>
        <taxon>ecological metagenomes</taxon>
    </lineage>
</organism>
<gene>
    <name evidence="11" type="ORF">MNBD_ACTINO02-871</name>
</gene>